<sequence>MHLLNASPVENTSWRERESECSAFSISESLSEINRPALIPPLLVLHPTPPPFPSLIESQVYARGQTVRHHLVMTSKILNAERTKSEREREREDILDICINLPEAGVLDCGPRLPPSFAWAASTLVRAFPPPPIPWYVFKRRAKAQEKFSGN</sequence>
<dbReference type="Proteomes" id="UP001054837">
    <property type="component" value="Unassembled WGS sequence"/>
</dbReference>
<accession>A0AAV4TTT8</accession>
<dbReference type="AlphaFoldDB" id="A0AAV4TTT8"/>
<comment type="caution">
    <text evidence="1">The sequence shown here is derived from an EMBL/GenBank/DDBJ whole genome shotgun (WGS) entry which is preliminary data.</text>
</comment>
<name>A0AAV4TTT8_9ARAC</name>
<proteinExistence type="predicted"/>
<gene>
    <name evidence="1" type="ORF">CDAR_109331</name>
</gene>
<protein>
    <submittedName>
        <fullName evidence="1">Uncharacterized protein</fullName>
    </submittedName>
</protein>
<evidence type="ECO:0000313" key="2">
    <source>
        <dbReference type="Proteomes" id="UP001054837"/>
    </source>
</evidence>
<organism evidence="1 2">
    <name type="scientific">Caerostris darwini</name>
    <dbReference type="NCBI Taxonomy" id="1538125"/>
    <lineage>
        <taxon>Eukaryota</taxon>
        <taxon>Metazoa</taxon>
        <taxon>Ecdysozoa</taxon>
        <taxon>Arthropoda</taxon>
        <taxon>Chelicerata</taxon>
        <taxon>Arachnida</taxon>
        <taxon>Araneae</taxon>
        <taxon>Araneomorphae</taxon>
        <taxon>Entelegynae</taxon>
        <taxon>Araneoidea</taxon>
        <taxon>Araneidae</taxon>
        <taxon>Caerostris</taxon>
    </lineage>
</organism>
<reference evidence="1 2" key="1">
    <citation type="submission" date="2021-06" db="EMBL/GenBank/DDBJ databases">
        <title>Caerostris darwini draft genome.</title>
        <authorList>
            <person name="Kono N."/>
            <person name="Arakawa K."/>
        </authorList>
    </citation>
    <scope>NUCLEOTIDE SEQUENCE [LARGE SCALE GENOMIC DNA]</scope>
</reference>
<keyword evidence="2" id="KW-1185">Reference proteome</keyword>
<evidence type="ECO:0000313" key="1">
    <source>
        <dbReference type="EMBL" id="GIY48921.1"/>
    </source>
</evidence>
<dbReference type="EMBL" id="BPLQ01010169">
    <property type="protein sequence ID" value="GIY48921.1"/>
    <property type="molecule type" value="Genomic_DNA"/>
</dbReference>